<keyword evidence="8" id="KW-1185">Reference proteome</keyword>
<sequence>MNTLPLASAGRPVSDLRLRLAEALWRAGMTALAVMPFAMAIAHRSTPLFLALSALFCLGAVAAEGGLRQLGRDAASALASPLGLAVTAFFAWSVASIAWSPFKELSVAALGELWIPIACGFVLALVLPERMTSGAFRLLACSVVAACLLILVDLTTGLAARQALGMRANTFIFNRPTLTLLVLMPPLLAWLATSGRRGWAWAAAVAVAFGITLAHSDSGAALLGLLVMAPVFGLAWLRPRLTGWLAAAACVLAVASAPFLGTISESLISPAMHEHMTEHHTRERVDVWRSFGAAVRVKPVVGSGFGVSPRMHQTPVARKVPRELRPMLAIGHPHSTPLQVWIELGAVGAFLALVVLLLLLRNLGRQSHMIRSLSLALFAGAASVALVGHGAWQGWWAASLGAAVVWMLALKKTRLETEP</sequence>
<dbReference type="AlphaFoldDB" id="A0A370HR63"/>
<keyword evidence="4 5" id="KW-0472">Membrane</keyword>
<evidence type="ECO:0000256" key="4">
    <source>
        <dbReference type="ARBA" id="ARBA00023136"/>
    </source>
</evidence>
<evidence type="ECO:0000313" key="7">
    <source>
        <dbReference type="EMBL" id="RDI60988.1"/>
    </source>
</evidence>
<reference evidence="7 8" key="1">
    <citation type="submission" date="2018-07" db="EMBL/GenBank/DDBJ databases">
        <title>Genomic Encyclopedia of Type Strains, Phase IV (KMG-IV): sequencing the most valuable type-strain genomes for metagenomic binning, comparative biology and taxonomic classification.</title>
        <authorList>
            <person name="Goeker M."/>
        </authorList>
    </citation>
    <scope>NUCLEOTIDE SEQUENCE [LARGE SCALE GENOMIC DNA]</scope>
    <source>
        <strain evidence="7 8">DSM 14364</strain>
    </source>
</reference>
<name>A0A370HR63_9HYPH</name>
<proteinExistence type="predicted"/>
<evidence type="ECO:0000256" key="5">
    <source>
        <dbReference type="SAM" id="Phobius"/>
    </source>
</evidence>
<keyword evidence="3 5" id="KW-1133">Transmembrane helix</keyword>
<dbReference type="GO" id="GO:0016874">
    <property type="term" value="F:ligase activity"/>
    <property type="evidence" value="ECO:0007669"/>
    <property type="project" value="UniProtKB-KW"/>
</dbReference>
<feature type="transmembrane region" description="Helical" evidence="5">
    <location>
        <begin position="220"/>
        <end position="237"/>
    </location>
</feature>
<evidence type="ECO:0000256" key="2">
    <source>
        <dbReference type="ARBA" id="ARBA00022692"/>
    </source>
</evidence>
<dbReference type="GO" id="GO:0016020">
    <property type="term" value="C:membrane"/>
    <property type="evidence" value="ECO:0007669"/>
    <property type="project" value="UniProtKB-SubCell"/>
</dbReference>
<evidence type="ECO:0000256" key="3">
    <source>
        <dbReference type="ARBA" id="ARBA00022989"/>
    </source>
</evidence>
<dbReference type="InterPro" id="IPR007016">
    <property type="entry name" value="O-antigen_ligase-rel_domated"/>
</dbReference>
<feature type="transmembrane region" description="Helical" evidence="5">
    <location>
        <begin position="79"/>
        <end position="99"/>
    </location>
</feature>
<keyword evidence="7" id="KW-0436">Ligase</keyword>
<feature type="transmembrane region" description="Helical" evidence="5">
    <location>
        <begin position="340"/>
        <end position="360"/>
    </location>
</feature>
<feature type="transmembrane region" description="Helical" evidence="5">
    <location>
        <begin position="105"/>
        <end position="126"/>
    </location>
</feature>
<dbReference type="OrthoDB" id="8050531at2"/>
<feature type="transmembrane region" description="Helical" evidence="5">
    <location>
        <begin position="372"/>
        <end position="388"/>
    </location>
</feature>
<feature type="transmembrane region" description="Helical" evidence="5">
    <location>
        <begin position="172"/>
        <end position="191"/>
    </location>
</feature>
<dbReference type="EMBL" id="QQBB01000002">
    <property type="protein sequence ID" value="RDI60988.1"/>
    <property type="molecule type" value="Genomic_DNA"/>
</dbReference>
<dbReference type="Proteomes" id="UP000254925">
    <property type="component" value="Unassembled WGS sequence"/>
</dbReference>
<dbReference type="Pfam" id="PF04932">
    <property type="entry name" value="Wzy_C"/>
    <property type="match status" value="1"/>
</dbReference>
<protein>
    <submittedName>
        <fullName evidence="7">O-antigen ligase</fullName>
    </submittedName>
</protein>
<dbReference type="InterPro" id="IPR051533">
    <property type="entry name" value="WaaL-like"/>
</dbReference>
<feature type="transmembrane region" description="Helical" evidence="5">
    <location>
        <begin position="48"/>
        <end position="67"/>
    </location>
</feature>
<comment type="subcellular location">
    <subcellularLocation>
        <location evidence="1">Membrane</location>
        <topology evidence="1">Multi-pass membrane protein</topology>
    </subcellularLocation>
</comment>
<organism evidence="7 8">
    <name type="scientific">Microvirga subterranea</name>
    <dbReference type="NCBI Taxonomy" id="186651"/>
    <lineage>
        <taxon>Bacteria</taxon>
        <taxon>Pseudomonadati</taxon>
        <taxon>Pseudomonadota</taxon>
        <taxon>Alphaproteobacteria</taxon>
        <taxon>Hyphomicrobiales</taxon>
        <taxon>Methylobacteriaceae</taxon>
        <taxon>Microvirga</taxon>
    </lineage>
</organism>
<evidence type="ECO:0000259" key="6">
    <source>
        <dbReference type="Pfam" id="PF04932"/>
    </source>
</evidence>
<evidence type="ECO:0000313" key="8">
    <source>
        <dbReference type="Proteomes" id="UP000254925"/>
    </source>
</evidence>
<feature type="transmembrane region" description="Helical" evidence="5">
    <location>
        <begin position="138"/>
        <end position="160"/>
    </location>
</feature>
<feature type="transmembrane region" description="Helical" evidence="5">
    <location>
        <begin position="244"/>
        <end position="263"/>
    </location>
</feature>
<gene>
    <name evidence="7" type="ORF">DES45_102378</name>
</gene>
<dbReference type="PANTHER" id="PTHR37422:SF13">
    <property type="entry name" value="LIPOPOLYSACCHARIDE BIOSYNTHESIS PROTEIN PA4999-RELATED"/>
    <property type="match status" value="1"/>
</dbReference>
<feature type="transmembrane region" description="Helical" evidence="5">
    <location>
        <begin position="198"/>
        <end position="214"/>
    </location>
</feature>
<accession>A0A370HR63</accession>
<dbReference type="PANTHER" id="PTHR37422">
    <property type="entry name" value="TEICHURONIC ACID BIOSYNTHESIS PROTEIN TUAE"/>
    <property type="match status" value="1"/>
</dbReference>
<dbReference type="RefSeq" id="WP_147282357.1">
    <property type="nucleotide sequence ID" value="NZ_QQBB01000002.1"/>
</dbReference>
<evidence type="ECO:0000256" key="1">
    <source>
        <dbReference type="ARBA" id="ARBA00004141"/>
    </source>
</evidence>
<feature type="domain" description="O-antigen ligase-related" evidence="6">
    <location>
        <begin position="205"/>
        <end position="352"/>
    </location>
</feature>
<keyword evidence="2 5" id="KW-0812">Transmembrane</keyword>
<comment type="caution">
    <text evidence="7">The sequence shown here is derived from an EMBL/GenBank/DDBJ whole genome shotgun (WGS) entry which is preliminary data.</text>
</comment>